<dbReference type="Gene3D" id="3.30.70.580">
    <property type="entry name" value="Pseudouridine synthase I, catalytic domain, N-terminal subdomain"/>
    <property type="match status" value="1"/>
</dbReference>
<reference evidence="2" key="2">
    <citation type="journal article" date="2023" name="Plants (Basel)">
        <title>Annotation of the Turnera subulata (Passifloraceae) Draft Genome Reveals the S-Locus Evolved after the Divergence of Turneroideae from Passifloroideae in a Stepwise Manner.</title>
        <authorList>
            <person name="Henning P.M."/>
            <person name="Roalson E.H."/>
            <person name="Mir W."/>
            <person name="McCubbin A.G."/>
            <person name="Shore J.S."/>
        </authorList>
    </citation>
    <scope>NUCLEOTIDE SEQUENCE</scope>
    <source>
        <strain evidence="2">F60SS</strain>
    </source>
</reference>
<dbReference type="InterPro" id="IPR020094">
    <property type="entry name" value="TruA/RsuA/RluB/E/F_N"/>
</dbReference>
<dbReference type="GO" id="GO:0003723">
    <property type="term" value="F:RNA binding"/>
    <property type="evidence" value="ECO:0007669"/>
    <property type="project" value="InterPro"/>
</dbReference>
<name>A0A9Q0FT12_9ROSI</name>
<gene>
    <name evidence="2" type="ORF">Tsubulata_045698</name>
</gene>
<keyword evidence="3" id="KW-1185">Reference proteome</keyword>
<accession>A0A9Q0FT12</accession>
<dbReference type="GO" id="GO:0001522">
    <property type="term" value="P:pseudouridine synthesis"/>
    <property type="evidence" value="ECO:0007669"/>
    <property type="project" value="InterPro"/>
</dbReference>
<evidence type="ECO:0000313" key="3">
    <source>
        <dbReference type="Proteomes" id="UP001141552"/>
    </source>
</evidence>
<dbReference type="OrthoDB" id="271910at2759"/>
<dbReference type="Proteomes" id="UP001141552">
    <property type="component" value="Unassembled WGS sequence"/>
</dbReference>
<dbReference type="SUPFAM" id="SSF55120">
    <property type="entry name" value="Pseudouridine synthase"/>
    <property type="match status" value="1"/>
</dbReference>
<evidence type="ECO:0000256" key="1">
    <source>
        <dbReference type="ARBA" id="ARBA00023235"/>
    </source>
</evidence>
<organism evidence="2 3">
    <name type="scientific">Turnera subulata</name>
    <dbReference type="NCBI Taxonomy" id="218843"/>
    <lineage>
        <taxon>Eukaryota</taxon>
        <taxon>Viridiplantae</taxon>
        <taxon>Streptophyta</taxon>
        <taxon>Embryophyta</taxon>
        <taxon>Tracheophyta</taxon>
        <taxon>Spermatophyta</taxon>
        <taxon>Magnoliopsida</taxon>
        <taxon>eudicotyledons</taxon>
        <taxon>Gunneridae</taxon>
        <taxon>Pentapetalae</taxon>
        <taxon>rosids</taxon>
        <taxon>fabids</taxon>
        <taxon>Malpighiales</taxon>
        <taxon>Passifloraceae</taxon>
        <taxon>Turnera</taxon>
    </lineage>
</organism>
<proteinExistence type="predicted"/>
<sequence length="127" mass="14133">MRTDLDFAWDDDDATAASEVETISVPDKDKSGRLSRVTFKILLSYHGPSFDGWQKQPGLNTVQGKLNCSNRKINHWRAVLLLWAALTKEFLLFSKKDVIPGDIEDAINNVAPGNSGLCEDECCALYT</sequence>
<dbReference type="InterPro" id="IPR020103">
    <property type="entry name" value="PsdUridine_synth_cat_dom_sf"/>
</dbReference>
<keyword evidence="1" id="KW-0413">Isomerase</keyword>
<evidence type="ECO:0000313" key="2">
    <source>
        <dbReference type="EMBL" id="KAJ4837303.1"/>
    </source>
</evidence>
<comment type="caution">
    <text evidence="2">The sequence shown here is derived from an EMBL/GenBank/DDBJ whole genome shotgun (WGS) entry which is preliminary data.</text>
</comment>
<reference evidence="2" key="1">
    <citation type="submission" date="2022-02" db="EMBL/GenBank/DDBJ databases">
        <authorList>
            <person name="Henning P.M."/>
            <person name="McCubbin A.G."/>
            <person name="Shore J.S."/>
        </authorList>
    </citation>
    <scope>NUCLEOTIDE SEQUENCE</scope>
    <source>
        <strain evidence="2">F60SS</strain>
        <tissue evidence="2">Leaves</tissue>
    </source>
</reference>
<protein>
    <submittedName>
        <fullName evidence="2">Uncharacterized protein</fullName>
    </submittedName>
</protein>
<dbReference type="GO" id="GO:0009982">
    <property type="term" value="F:pseudouridine synthase activity"/>
    <property type="evidence" value="ECO:0007669"/>
    <property type="project" value="InterPro"/>
</dbReference>
<dbReference type="EMBL" id="JAKUCV010003880">
    <property type="protein sequence ID" value="KAJ4837303.1"/>
    <property type="molecule type" value="Genomic_DNA"/>
</dbReference>
<dbReference type="AlphaFoldDB" id="A0A9Q0FT12"/>